<organism evidence="3 4">
    <name type="scientific">Deinococcus antarcticus</name>
    <dbReference type="NCBI Taxonomy" id="1298767"/>
    <lineage>
        <taxon>Bacteria</taxon>
        <taxon>Thermotogati</taxon>
        <taxon>Deinococcota</taxon>
        <taxon>Deinococci</taxon>
        <taxon>Deinococcales</taxon>
        <taxon>Deinococcaceae</taxon>
        <taxon>Deinococcus</taxon>
    </lineage>
</organism>
<feature type="transmembrane region" description="Helical" evidence="1">
    <location>
        <begin position="98"/>
        <end position="123"/>
    </location>
</feature>
<accession>A0ABV8AB67</accession>
<comment type="caution">
    <text evidence="3">The sequence shown here is derived from an EMBL/GenBank/DDBJ whole genome shotgun (WGS) entry which is preliminary data.</text>
</comment>
<dbReference type="PANTHER" id="PTHR30590">
    <property type="entry name" value="INNER MEMBRANE PROTEIN"/>
    <property type="match status" value="1"/>
</dbReference>
<keyword evidence="1" id="KW-1133">Transmembrane helix</keyword>
<evidence type="ECO:0000313" key="3">
    <source>
        <dbReference type="EMBL" id="MFC3861732.1"/>
    </source>
</evidence>
<feature type="transmembrane region" description="Helical" evidence="1">
    <location>
        <begin position="274"/>
        <end position="296"/>
    </location>
</feature>
<feature type="transmembrane region" description="Helical" evidence="1">
    <location>
        <begin position="236"/>
        <end position="254"/>
    </location>
</feature>
<feature type="domain" description="DUF418" evidence="2">
    <location>
        <begin position="218"/>
        <end position="375"/>
    </location>
</feature>
<dbReference type="PANTHER" id="PTHR30590:SF2">
    <property type="entry name" value="INNER MEMBRANE PROTEIN"/>
    <property type="match status" value="1"/>
</dbReference>
<dbReference type="Proteomes" id="UP001595748">
    <property type="component" value="Unassembled WGS sequence"/>
</dbReference>
<gene>
    <name evidence="3" type="ORF">ACFOPQ_13270</name>
</gene>
<keyword evidence="1" id="KW-0472">Membrane</keyword>
<proteinExistence type="predicted"/>
<dbReference type="EMBL" id="JBHRZF010000156">
    <property type="protein sequence ID" value="MFC3861732.1"/>
    <property type="molecule type" value="Genomic_DNA"/>
</dbReference>
<sequence>MTVPDTSPAPAPAGPVRDRSPLPDVLRGLALAGILIVNMQDFAGFRVWRQYGLDSAAQVITDVLANGRFISIFAMLFGWGAAGLLARQGAKLFVKRHLVLLLVGSLHFILVWHGDIISNYALLGLTMLLFRNLGAGALVGAATLMGGWWLFTGVLAALTYFNGPAVPRSANLPDIAPGMTYLQIMTARAQEFLGDLIGGSLYNGFWLVALFCLGAAAHRMNLLTRPQEHVPLLRKLAVWGTLIGVILGIWLAYLNMHADYASALLGIPVRMGGGLAGALGYVGLIGLLTVQGRLGWLKHFASSGRVAMSNYLAQSLVMTTVFYPYAGAQWGRWGAASTLALALAFGAVQVWLSGLIVQRYGSGPMERLVRRLVYGPRRENHA</sequence>
<dbReference type="Pfam" id="PF04235">
    <property type="entry name" value="DUF418"/>
    <property type="match status" value="1"/>
</dbReference>
<feature type="transmembrane region" description="Helical" evidence="1">
    <location>
        <begin position="69"/>
        <end position="86"/>
    </location>
</feature>
<protein>
    <submittedName>
        <fullName evidence="3">DUF418 domain-containing protein</fullName>
    </submittedName>
</protein>
<keyword evidence="1" id="KW-0812">Transmembrane</keyword>
<keyword evidence="4" id="KW-1185">Reference proteome</keyword>
<dbReference type="InterPro" id="IPR052529">
    <property type="entry name" value="Bact_Transport_Assoc"/>
</dbReference>
<evidence type="ECO:0000313" key="4">
    <source>
        <dbReference type="Proteomes" id="UP001595748"/>
    </source>
</evidence>
<reference evidence="4" key="1">
    <citation type="journal article" date="2019" name="Int. J. Syst. Evol. Microbiol.">
        <title>The Global Catalogue of Microorganisms (GCM) 10K type strain sequencing project: providing services to taxonomists for standard genome sequencing and annotation.</title>
        <authorList>
            <consortium name="The Broad Institute Genomics Platform"/>
            <consortium name="The Broad Institute Genome Sequencing Center for Infectious Disease"/>
            <person name="Wu L."/>
            <person name="Ma J."/>
        </authorList>
    </citation>
    <scope>NUCLEOTIDE SEQUENCE [LARGE SCALE GENOMIC DNA]</scope>
    <source>
        <strain evidence="4">CCTCC AB 2013263</strain>
    </source>
</reference>
<feature type="transmembrane region" description="Helical" evidence="1">
    <location>
        <begin position="135"/>
        <end position="161"/>
    </location>
</feature>
<feature type="transmembrane region" description="Helical" evidence="1">
    <location>
        <begin position="25"/>
        <end position="48"/>
    </location>
</feature>
<feature type="transmembrane region" description="Helical" evidence="1">
    <location>
        <begin position="204"/>
        <end position="224"/>
    </location>
</feature>
<feature type="transmembrane region" description="Helical" evidence="1">
    <location>
        <begin position="338"/>
        <end position="357"/>
    </location>
</feature>
<name>A0ABV8AB67_9DEIO</name>
<evidence type="ECO:0000256" key="1">
    <source>
        <dbReference type="SAM" id="Phobius"/>
    </source>
</evidence>
<dbReference type="InterPro" id="IPR007349">
    <property type="entry name" value="DUF418"/>
</dbReference>
<dbReference type="RefSeq" id="WP_380078921.1">
    <property type="nucleotide sequence ID" value="NZ_JBHRZF010000156.1"/>
</dbReference>
<evidence type="ECO:0000259" key="2">
    <source>
        <dbReference type="Pfam" id="PF04235"/>
    </source>
</evidence>
<feature type="transmembrane region" description="Helical" evidence="1">
    <location>
        <begin position="308"/>
        <end position="326"/>
    </location>
</feature>